<feature type="region of interest" description="Disordered" evidence="1">
    <location>
        <begin position="248"/>
        <end position="267"/>
    </location>
</feature>
<sequence length="422" mass="47368">MRPFLPSLGPTLLSNGHRVQRDVGFTFMFFSSRDYNWRRTVIRLINVSEWRKKTELTSPRKSTHQFRLFLNHLQHMLRCLPFLQAYSRRTRAPLLRISSPDVFRSAPCTGLIDALRLRRPSPHRGTRGHGQPNGHQHGRAACPTQGIQPSFFELHASTRTGADGRSNPVGSTNSSPGEHGGARTTNTAHVRSSLLHQPIFAAAGPHGRPSSTDDLPILGARLVRPSARFHTGPGYGLHSTSADGFPGVQRTCSDSSSSRGASPLSVSTASCRPLLPGTAPHKHHLPRTGHADSCGPVRLTDAFLLRGRRRTGALFPGMRLPPKFKVPEFKTYEGTTDPRHHLRHYRGKMLPYWEYEEFVIHSFQDSLSGSALDWFMSLKAEDIPTWEDLSRRFTDQYRYCAETPPTLLELSTKEMVRGQRFE</sequence>
<evidence type="ECO:0008006" key="4">
    <source>
        <dbReference type="Google" id="ProtNLM"/>
    </source>
</evidence>
<feature type="compositionally biased region" description="Basic residues" evidence="1">
    <location>
        <begin position="117"/>
        <end position="127"/>
    </location>
</feature>
<feature type="compositionally biased region" description="Polar residues" evidence="1">
    <location>
        <begin position="250"/>
        <end position="267"/>
    </location>
</feature>
<reference evidence="2 3" key="1">
    <citation type="submission" date="2017-11" db="EMBL/GenBank/DDBJ databases">
        <title>De-novo sequencing of pomegranate (Punica granatum L.) genome.</title>
        <authorList>
            <person name="Akparov Z."/>
            <person name="Amiraslanov A."/>
            <person name="Hajiyeva S."/>
            <person name="Abbasov M."/>
            <person name="Kaur K."/>
            <person name="Hamwieh A."/>
            <person name="Solovyev V."/>
            <person name="Salamov A."/>
            <person name="Braich B."/>
            <person name="Kosarev P."/>
            <person name="Mahmoud A."/>
            <person name="Hajiyev E."/>
            <person name="Babayeva S."/>
            <person name="Izzatullayeva V."/>
            <person name="Mammadov A."/>
            <person name="Mammadov A."/>
            <person name="Sharifova S."/>
            <person name="Ojaghi J."/>
            <person name="Eynullazada K."/>
            <person name="Bayramov B."/>
            <person name="Abdulazimova A."/>
            <person name="Shahmuradov I."/>
        </authorList>
    </citation>
    <scope>NUCLEOTIDE SEQUENCE [LARGE SCALE GENOMIC DNA]</scope>
    <source>
        <strain evidence="3">cv. AG2017</strain>
        <tissue evidence="2">Leaf</tissue>
    </source>
</reference>
<gene>
    <name evidence="2" type="ORF">CRG98_011805</name>
</gene>
<proteinExistence type="predicted"/>
<comment type="caution">
    <text evidence="2">The sequence shown here is derived from an EMBL/GenBank/DDBJ whole genome shotgun (WGS) entry which is preliminary data.</text>
</comment>
<evidence type="ECO:0000256" key="1">
    <source>
        <dbReference type="SAM" id="MobiDB-lite"/>
    </source>
</evidence>
<feature type="region of interest" description="Disordered" evidence="1">
    <location>
        <begin position="158"/>
        <end position="185"/>
    </location>
</feature>
<dbReference type="AlphaFoldDB" id="A0A2I0KH30"/>
<dbReference type="EMBL" id="PGOL01000582">
    <property type="protein sequence ID" value="PKI67832.1"/>
    <property type="molecule type" value="Genomic_DNA"/>
</dbReference>
<evidence type="ECO:0000313" key="2">
    <source>
        <dbReference type="EMBL" id="PKI67832.1"/>
    </source>
</evidence>
<dbReference type="Proteomes" id="UP000233551">
    <property type="component" value="Unassembled WGS sequence"/>
</dbReference>
<dbReference type="PANTHER" id="PTHR33223:SF8">
    <property type="entry name" value="OS04G0172440 PROTEIN"/>
    <property type="match status" value="1"/>
</dbReference>
<name>A0A2I0KH30_PUNGR</name>
<evidence type="ECO:0000313" key="3">
    <source>
        <dbReference type="Proteomes" id="UP000233551"/>
    </source>
</evidence>
<accession>A0A2I0KH30</accession>
<keyword evidence="3" id="KW-1185">Reference proteome</keyword>
<protein>
    <recommendedName>
        <fullName evidence="4">Retrotransposon gag domain-containing protein</fullName>
    </recommendedName>
</protein>
<feature type="region of interest" description="Disordered" evidence="1">
    <location>
        <begin position="115"/>
        <end position="144"/>
    </location>
</feature>
<organism evidence="2 3">
    <name type="scientific">Punica granatum</name>
    <name type="common">Pomegranate</name>
    <dbReference type="NCBI Taxonomy" id="22663"/>
    <lineage>
        <taxon>Eukaryota</taxon>
        <taxon>Viridiplantae</taxon>
        <taxon>Streptophyta</taxon>
        <taxon>Embryophyta</taxon>
        <taxon>Tracheophyta</taxon>
        <taxon>Spermatophyta</taxon>
        <taxon>Magnoliopsida</taxon>
        <taxon>eudicotyledons</taxon>
        <taxon>Gunneridae</taxon>
        <taxon>Pentapetalae</taxon>
        <taxon>rosids</taxon>
        <taxon>malvids</taxon>
        <taxon>Myrtales</taxon>
        <taxon>Lythraceae</taxon>
        <taxon>Punica</taxon>
    </lineage>
</organism>
<dbReference type="PANTHER" id="PTHR33223">
    <property type="entry name" value="CCHC-TYPE DOMAIN-CONTAINING PROTEIN"/>
    <property type="match status" value="1"/>
</dbReference>